<keyword evidence="2" id="KW-0349">Heme</keyword>
<name>A0A3N6MCL0_9EURY</name>
<dbReference type="OrthoDB" id="147163at2157"/>
<dbReference type="AlphaFoldDB" id="A0A3N6MCL0"/>
<dbReference type="EMBL" id="REFY01000001">
    <property type="protein sequence ID" value="RQG93231.1"/>
    <property type="molecule type" value="Genomic_DNA"/>
</dbReference>
<organism evidence="7 8">
    <name type="scientific">Natrarchaeobius halalkaliphilus</name>
    <dbReference type="NCBI Taxonomy" id="1679091"/>
    <lineage>
        <taxon>Archaea</taxon>
        <taxon>Methanobacteriati</taxon>
        <taxon>Methanobacteriota</taxon>
        <taxon>Stenosarchaea group</taxon>
        <taxon>Halobacteria</taxon>
        <taxon>Halobacteriales</taxon>
        <taxon>Natrialbaceae</taxon>
        <taxon>Natrarchaeobius</taxon>
    </lineage>
</organism>
<evidence type="ECO:0000259" key="6">
    <source>
        <dbReference type="Pfam" id="PF09459"/>
    </source>
</evidence>
<dbReference type="Pfam" id="PF09459">
    <property type="entry name" value="EB_dh"/>
    <property type="match status" value="1"/>
</dbReference>
<evidence type="ECO:0000256" key="4">
    <source>
        <dbReference type="ARBA" id="ARBA00022982"/>
    </source>
</evidence>
<keyword evidence="3" id="KW-0479">Metal-binding</keyword>
<keyword evidence="5" id="KW-0408">Iron</keyword>
<protein>
    <submittedName>
        <fullName evidence="7">Cytochrome C nitrite reductase</fullName>
    </submittedName>
</protein>
<accession>A0A3N6MCL0</accession>
<dbReference type="InterPro" id="IPR019020">
    <property type="entry name" value="Cyt-c552/DMSO_Rdtase_haem-bd"/>
</dbReference>
<dbReference type="GO" id="GO:0046872">
    <property type="term" value="F:metal ion binding"/>
    <property type="evidence" value="ECO:0007669"/>
    <property type="project" value="UniProtKB-KW"/>
</dbReference>
<reference evidence="7 8" key="1">
    <citation type="submission" date="2018-10" db="EMBL/GenBank/DDBJ databases">
        <title>Natrarchaeobius chitinivorans gen. nov., sp. nov., and Natrarchaeobius haloalkaliphilus sp. nov., alkaliphilic, chitin-utilizing haloarchaea from hypersaline alkaline lakes.</title>
        <authorList>
            <person name="Sorokin D.Y."/>
            <person name="Elcheninov A.G."/>
            <person name="Kostrikina N.A."/>
            <person name="Bale N.J."/>
            <person name="Sinninghe Damste J.S."/>
            <person name="Khijniak T.V."/>
            <person name="Kublanov I.V."/>
            <person name="Toshchakov S.V."/>
        </authorList>
    </citation>
    <scope>NUCLEOTIDE SEQUENCE [LARGE SCALE GENOMIC DNA]</scope>
    <source>
        <strain evidence="7 8">AArcht-Sl</strain>
    </source>
</reference>
<evidence type="ECO:0000256" key="1">
    <source>
        <dbReference type="ARBA" id="ARBA00022448"/>
    </source>
</evidence>
<dbReference type="RefSeq" id="WP_124177127.1">
    <property type="nucleotide sequence ID" value="NZ_REFY01000001.1"/>
</dbReference>
<sequence length="423" mass="49456">MTDHWRPEQKLKRLDTQIAFNSEQIYFRFRWDQPNPGGWIHDMLVYRDGEWTQFANPSPWIAEGDNSEHTGFYEDRVSFLFDDGSVKGFEEFGGWLTVHTGMRSLPSEVSEQTVREHEHLGDDGLEKTDIRKYIPQAVEGEWWENDWRQIRSETELDQLKQDGVFLDLPMWRAHRSNPKGYGTDHHVLDYRHSDQGQNTYTTQEWDPVDGPEYMWDPDVVEGGALDYHEIQRGNFPDQQDGTYALVLENAVEFDPDVAEWEGAMIPRRPLREPYGSAADWRGAGTWDDGEWIVEMWRDLQTDHPTDTKQLERGGVYTWTPAVHHGAGKRWHWVAYPYKLGLGVRPDYRGEYHSHGTSELVAEAFDGERPDWSEVPTYTIPLIFPGILDWTDLTSDNHAMSEEIRNAEITMWELYEKDPESFLE</sequence>
<keyword evidence="1" id="KW-0813">Transport</keyword>
<keyword evidence="8" id="KW-1185">Reference proteome</keyword>
<evidence type="ECO:0000256" key="5">
    <source>
        <dbReference type="ARBA" id="ARBA00023004"/>
    </source>
</evidence>
<evidence type="ECO:0000313" key="7">
    <source>
        <dbReference type="EMBL" id="RQG93231.1"/>
    </source>
</evidence>
<feature type="domain" description="Cytochrome c-552/DMSO reductase-like haem-binding" evidence="6">
    <location>
        <begin position="9"/>
        <end position="331"/>
    </location>
</feature>
<evidence type="ECO:0000256" key="3">
    <source>
        <dbReference type="ARBA" id="ARBA00022723"/>
    </source>
</evidence>
<gene>
    <name evidence="7" type="ORF">EA462_03285</name>
</gene>
<evidence type="ECO:0000313" key="8">
    <source>
        <dbReference type="Proteomes" id="UP000273828"/>
    </source>
</evidence>
<dbReference type="Proteomes" id="UP000273828">
    <property type="component" value="Unassembled WGS sequence"/>
</dbReference>
<dbReference type="GO" id="GO:0020037">
    <property type="term" value="F:heme binding"/>
    <property type="evidence" value="ECO:0007669"/>
    <property type="project" value="InterPro"/>
</dbReference>
<dbReference type="Gene3D" id="2.60.40.1190">
    <property type="match status" value="1"/>
</dbReference>
<proteinExistence type="predicted"/>
<comment type="caution">
    <text evidence="7">The sequence shown here is derived from an EMBL/GenBank/DDBJ whole genome shotgun (WGS) entry which is preliminary data.</text>
</comment>
<evidence type="ECO:0000256" key="2">
    <source>
        <dbReference type="ARBA" id="ARBA00022617"/>
    </source>
</evidence>
<keyword evidence="4" id="KW-0249">Electron transport</keyword>